<dbReference type="SUPFAM" id="SSF49723">
    <property type="entry name" value="Lipase/lipooxygenase domain (PLAT/LH2 domain)"/>
    <property type="match status" value="2"/>
</dbReference>
<evidence type="ECO:0000313" key="5">
    <source>
        <dbReference type="EMBL" id="CAL5132216.1"/>
    </source>
</evidence>
<dbReference type="InterPro" id="IPR003533">
    <property type="entry name" value="Doublecortin_dom"/>
</dbReference>
<evidence type="ECO:0008006" key="7">
    <source>
        <dbReference type="Google" id="ProtNLM"/>
    </source>
</evidence>
<sequence>MLPAVKTAYFYQDGEVNAHGVRLAIHPNRYRSLEALLGDLTEKMPKLLCGARAIYTPNGKEKIKSLADLENNGHYICSERLLRPRVMSAERRNRTALNGGMMDCEKSPIKKTKAYSTYKINRSSTPRRKENMPQELPHLSSSLKIKGSSTHSLNETKLPPAKTRSKSGEQRYQTPSSTLNHTQESKTLHVRLSGTEQKRKTVLLRRTRVQGMRQVLQELTHLFGFPVSKVYTLDGKLINSVDELINGPEEIVAAGPEGLRSNGVERSVLRNALCHSEKMKVQSRSRSKTSRIKPTMDATDLSKPLTRQNRDNGRNVSRPLKVYISSASIHPETGEQCISACTSNVWLTICYQDHTVQAILLRPVYTKSITDKVHSESQEKISPQNSTCISDRFSEPFIPGQTDRFDVLLSSSSEIYKIRLSHDGTGTYPEWLPGEVKMRIASNKWSTSSLLPGGTKVPSMETRMSRSLVQQHSMLKASLDRLIRQSTEITFPCMQWLSRTKADGSLAREIAAPGTQYWKLKSSLGDRVKDWPVDPLMVAMQGDRIPTVLYQLIVTTGKLWNAGTKAKVSFVLSGDGGDTGLRALWNPEIQPLTAFSRGKTSVFYVEAVFLGRLRRLSLWLDSTNPELDSWYLERILVRELPRVQGNSTYAQNVGPADTQPGSLCSITYFPCRRWLEAKPTSGTPGVHLVARAGSGGLTKELIDQKTLASEESIWWEANKWKFRRGTKLMFYTYVTGAPLRVVECHRIEARKENNSNNEETKSSAVFTVSNVYSGYYRTRRLKLRHQINLESAGIKKPADLLEEDVERYNEKMEASAIRSFRSCLDSMNLMCLHDIHGLCVTDDQSSLTRPVGESSSFRICCQPDFWICLESVRDYEDRTKTHVYVGPDGCIVSGASGPASVPGKLLMPYVKGTFRDQTILWLCTNSQQTLAPSLRTIDTVDLYDENSVPKNEWNLELNGTEPKDENAQWRVKKFARDIRLFESKAWPGHFLRSIGDTVDVMGSGNTDCQFLIKRSKSKGYFQLIPLVNQEKFIGMNEDGTVALFDKDDGGNTRFYPEVVQYGVRCQKVSITESASLSSIGMSEDVSHTPENEKLVGFPSEESSNVQELHCTQNAYDATRNNVGTSWANEELKEKQDAIDNSNC</sequence>
<evidence type="ECO:0000313" key="6">
    <source>
        <dbReference type="Proteomes" id="UP001497525"/>
    </source>
</evidence>
<dbReference type="InterPro" id="IPR001024">
    <property type="entry name" value="PLAT/LH2_dom"/>
</dbReference>
<dbReference type="PROSITE" id="PS50095">
    <property type="entry name" value="PLAT"/>
    <property type="match status" value="1"/>
</dbReference>
<dbReference type="Pfam" id="PF01477">
    <property type="entry name" value="PLAT"/>
    <property type="match status" value="1"/>
</dbReference>
<feature type="compositionally biased region" description="Polar residues" evidence="2">
    <location>
        <begin position="170"/>
        <end position="182"/>
    </location>
</feature>
<gene>
    <name evidence="5" type="ORF">CDAUBV1_LOCUS5060</name>
</gene>
<dbReference type="Pfam" id="PF03607">
    <property type="entry name" value="DCX"/>
    <property type="match status" value="2"/>
</dbReference>
<dbReference type="AlphaFoldDB" id="A0AAV2T5L4"/>
<dbReference type="Gene3D" id="2.60.60.20">
    <property type="entry name" value="PLAT/LH2 domain"/>
    <property type="match status" value="2"/>
</dbReference>
<feature type="compositionally biased region" description="Polar residues" evidence="2">
    <location>
        <begin position="139"/>
        <end position="155"/>
    </location>
</feature>
<evidence type="ECO:0000256" key="1">
    <source>
        <dbReference type="PROSITE-ProRule" id="PRU00152"/>
    </source>
</evidence>
<reference evidence="5" key="1">
    <citation type="submission" date="2024-06" db="EMBL/GenBank/DDBJ databases">
        <authorList>
            <person name="Liu X."/>
            <person name="Lenzi L."/>
            <person name="Haldenby T S."/>
            <person name="Uol C."/>
        </authorList>
    </citation>
    <scope>NUCLEOTIDE SEQUENCE</scope>
</reference>
<organism evidence="5 6">
    <name type="scientific">Calicophoron daubneyi</name>
    <name type="common">Rumen fluke</name>
    <name type="synonym">Paramphistomum daubneyi</name>
    <dbReference type="NCBI Taxonomy" id="300641"/>
    <lineage>
        <taxon>Eukaryota</taxon>
        <taxon>Metazoa</taxon>
        <taxon>Spiralia</taxon>
        <taxon>Lophotrochozoa</taxon>
        <taxon>Platyhelminthes</taxon>
        <taxon>Trematoda</taxon>
        <taxon>Digenea</taxon>
        <taxon>Plagiorchiida</taxon>
        <taxon>Pronocephalata</taxon>
        <taxon>Paramphistomoidea</taxon>
        <taxon>Paramphistomidae</taxon>
        <taxon>Calicophoron</taxon>
    </lineage>
</organism>
<name>A0AAV2T5L4_CALDB</name>
<dbReference type="Proteomes" id="UP001497525">
    <property type="component" value="Unassembled WGS sequence"/>
</dbReference>
<protein>
    <recommendedName>
        <fullName evidence="7">Doublecortin domain-containing protein</fullName>
    </recommendedName>
</protein>
<feature type="region of interest" description="Disordered" evidence="2">
    <location>
        <begin position="116"/>
        <end position="190"/>
    </location>
</feature>
<feature type="domain" description="Doublecortin" evidence="4">
    <location>
        <begin position="186"/>
        <end position="260"/>
    </location>
</feature>
<dbReference type="PANTHER" id="PTHR45901">
    <property type="entry name" value="PROTEIN CBG12474"/>
    <property type="match status" value="1"/>
</dbReference>
<comment type="caution">
    <text evidence="1">Lacks conserved residue(s) required for the propagation of feature annotation.</text>
</comment>
<accession>A0AAV2T5L4</accession>
<evidence type="ECO:0000256" key="2">
    <source>
        <dbReference type="SAM" id="MobiDB-lite"/>
    </source>
</evidence>
<evidence type="ECO:0000259" key="3">
    <source>
        <dbReference type="PROSITE" id="PS50095"/>
    </source>
</evidence>
<dbReference type="PANTHER" id="PTHR45901:SF7">
    <property type="entry name" value="OXYGEN-REGULATED PROTEIN 1"/>
    <property type="match status" value="1"/>
</dbReference>
<feature type="domain" description="Doublecortin" evidence="4">
    <location>
        <begin position="6"/>
        <end position="78"/>
    </location>
</feature>
<dbReference type="InterPro" id="IPR036572">
    <property type="entry name" value="Doublecortin_dom_sf"/>
</dbReference>
<dbReference type="EMBL" id="CAXLJL010000123">
    <property type="protein sequence ID" value="CAL5132216.1"/>
    <property type="molecule type" value="Genomic_DNA"/>
</dbReference>
<feature type="domain" description="PLAT" evidence="3">
    <location>
        <begin position="548"/>
        <end position="689"/>
    </location>
</feature>
<dbReference type="SMART" id="SM00537">
    <property type="entry name" value="DCX"/>
    <property type="match status" value="2"/>
</dbReference>
<evidence type="ECO:0000259" key="4">
    <source>
        <dbReference type="PROSITE" id="PS50309"/>
    </source>
</evidence>
<dbReference type="Gene3D" id="3.10.20.230">
    <property type="entry name" value="Doublecortin domain"/>
    <property type="match status" value="2"/>
</dbReference>
<dbReference type="SUPFAM" id="SSF89837">
    <property type="entry name" value="Doublecortin (DC)"/>
    <property type="match status" value="2"/>
</dbReference>
<dbReference type="PROSITE" id="PS50309">
    <property type="entry name" value="DC"/>
    <property type="match status" value="2"/>
</dbReference>
<dbReference type="InterPro" id="IPR052970">
    <property type="entry name" value="Inner_ear_hair_cell_LOXHD"/>
</dbReference>
<dbReference type="GO" id="GO:0035556">
    <property type="term" value="P:intracellular signal transduction"/>
    <property type="evidence" value="ECO:0007669"/>
    <property type="project" value="InterPro"/>
</dbReference>
<dbReference type="InterPro" id="IPR036392">
    <property type="entry name" value="PLAT/LH2_dom_sf"/>
</dbReference>
<proteinExistence type="predicted"/>
<comment type="caution">
    <text evidence="5">The sequence shown here is derived from an EMBL/GenBank/DDBJ whole genome shotgun (WGS) entry which is preliminary data.</text>
</comment>